<dbReference type="GO" id="GO:0000398">
    <property type="term" value="P:mRNA splicing, via spliceosome"/>
    <property type="evidence" value="ECO:0007669"/>
    <property type="project" value="UniProtKB-UniRule"/>
</dbReference>
<evidence type="ECO:0000256" key="2">
    <source>
        <dbReference type="ARBA" id="ARBA00006164"/>
    </source>
</evidence>
<comment type="subcellular location">
    <subcellularLocation>
        <location evidence="1 7">Nucleus</location>
    </subcellularLocation>
</comment>
<evidence type="ECO:0000256" key="6">
    <source>
        <dbReference type="ARBA" id="ARBA00023242"/>
    </source>
</evidence>
<dbReference type="Proteomes" id="UP000654370">
    <property type="component" value="Unassembled WGS sequence"/>
</dbReference>
<keyword evidence="6 7" id="KW-0539">Nucleus</keyword>
<keyword evidence="3 7" id="KW-0507">mRNA processing</keyword>
<keyword evidence="5 7" id="KW-0508">mRNA splicing</keyword>
<evidence type="ECO:0000256" key="4">
    <source>
        <dbReference type="ARBA" id="ARBA00022728"/>
    </source>
</evidence>
<organism evidence="9 10">
    <name type="scientific">Mortierella isabellina</name>
    <name type="common">Filamentous fungus</name>
    <name type="synonym">Umbelopsis isabellina</name>
    <dbReference type="NCBI Taxonomy" id="91625"/>
    <lineage>
        <taxon>Eukaryota</taxon>
        <taxon>Fungi</taxon>
        <taxon>Fungi incertae sedis</taxon>
        <taxon>Mucoromycota</taxon>
        <taxon>Mucoromycotina</taxon>
        <taxon>Umbelopsidomycetes</taxon>
        <taxon>Umbelopsidales</taxon>
        <taxon>Umbelopsidaceae</taxon>
        <taxon>Umbelopsis</taxon>
    </lineage>
</organism>
<comment type="similarity">
    <text evidence="2 7">Belongs to the PRP38 family.</text>
</comment>
<dbReference type="PANTHER" id="PTHR23142">
    <property type="entry name" value="PRE-MRNA-SPLICING FACTOR 38A-RELATED"/>
    <property type="match status" value="1"/>
</dbReference>
<feature type="compositionally biased region" description="Basic and acidic residues" evidence="8">
    <location>
        <begin position="239"/>
        <end position="317"/>
    </location>
</feature>
<dbReference type="OrthoDB" id="3881at2759"/>
<accession>A0A8H7Q2H3</accession>
<protein>
    <recommendedName>
        <fullName evidence="7">Pre-mRNA-splicing factor 38</fullName>
    </recommendedName>
</protein>
<evidence type="ECO:0000256" key="1">
    <source>
        <dbReference type="ARBA" id="ARBA00004123"/>
    </source>
</evidence>
<dbReference type="AlphaFoldDB" id="A0A8H7Q2H3"/>
<evidence type="ECO:0000256" key="8">
    <source>
        <dbReference type="SAM" id="MobiDB-lite"/>
    </source>
</evidence>
<feature type="compositionally biased region" description="Basic residues" evidence="8">
    <location>
        <begin position="218"/>
        <end position="238"/>
    </location>
</feature>
<feature type="compositionally biased region" description="Basic and acidic residues" evidence="8">
    <location>
        <begin position="176"/>
        <end position="217"/>
    </location>
</feature>
<gene>
    <name evidence="9" type="ORF">INT43_000640</name>
</gene>
<evidence type="ECO:0000313" key="10">
    <source>
        <dbReference type="Proteomes" id="UP000654370"/>
    </source>
</evidence>
<dbReference type="GO" id="GO:0005681">
    <property type="term" value="C:spliceosomal complex"/>
    <property type="evidence" value="ECO:0007669"/>
    <property type="project" value="UniProtKB-KW"/>
</dbReference>
<dbReference type="EMBL" id="JAEPQZ010000002">
    <property type="protein sequence ID" value="KAG2184727.1"/>
    <property type="molecule type" value="Genomic_DNA"/>
</dbReference>
<proteinExistence type="inferred from homology"/>
<evidence type="ECO:0000256" key="7">
    <source>
        <dbReference type="RuleBase" id="RU367025"/>
    </source>
</evidence>
<dbReference type="Pfam" id="PF03371">
    <property type="entry name" value="PRP38"/>
    <property type="match status" value="1"/>
</dbReference>
<evidence type="ECO:0000256" key="3">
    <source>
        <dbReference type="ARBA" id="ARBA00022664"/>
    </source>
</evidence>
<reference evidence="9" key="1">
    <citation type="submission" date="2020-12" db="EMBL/GenBank/DDBJ databases">
        <title>Metabolic potential, ecology and presence of endohyphal bacteria is reflected in genomic diversity of Mucoromycotina.</title>
        <authorList>
            <person name="Muszewska A."/>
            <person name="Okrasinska A."/>
            <person name="Steczkiewicz K."/>
            <person name="Drgas O."/>
            <person name="Orlowska M."/>
            <person name="Perlinska-Lenart U."/>
            <person name="Aleksandrzak-Piekarczyk T."/>
            <person name="Szatraj K."/>
            <person name="Zielenkiewicz U."/>
            <person name="Pilsyk S."/>
            <person name="Malc E."/>
            <person name="Mieczkowski P."/>
            <person name="Kruszewska J.S."/>
            <person name="Biernat P."/>
            <person name="Pawlowska J."/>
        </authorList>
    </citation>
    <scope>NUCLEOTIDE SEQUENCE</scope>
    <source>
        <strain evidence="9">WA0000067209</strain>
    </source>
</reference>
<evidence type="ECO:0000256" key="5">
    <source>
        <dbReference type="ARBA" id="ARBA00023187"/>
    </source>
</evidence>
<evidence type="ECO:0000313" key="9">
    <source>
        <dbReference type="EMBL" id="KAG2184727.1"/>
    </source>
</evidence>
<keyword evidence="4 7" id="KW-0747">Spliceosome</keyword>
<dbReference type="InterPro" id="IPR005037">
    <property type="entry name" value="PRP38"/>
</dbReference>
<keyword evidence="10" id="KW-1185">Reference proteome</keyword>
<comment type="function">
    <text evidence="7">Required for pre-mRNA splicing.</text>
</comment>
<comment type="caution">
    <text evidence="9">The sequence shown here is derived from an EMBL/GenBank/DDBJ whole genome shotgun (WGS) entry which is preliminary data.</text>
</comment>
<name>A0A8H7Q2H3_MORIS</name>
<sequence>MSNSNKLETWGNETNMNMNPIIYQNILASPYFKSLYDKKTYHEIVDEIYNEVYTLGPFMKGTAASTAFCLLFKLWTQRLTVKQVEGLIDHGDSPYIRGVGFLYLRYVCAPKELWDWLGPYIDDDEEITIVGGPKPVNSTIGKLCRLLLTDIKYYGTMLPRIPVPIARDIEKKMADYDRDNKGGRNGSAHKDSYADREPSRSKDDHRRRDDSRGSKHDRDRRRSRSRSRSRSPHRRQRSRHDSRDRRDSHDRHDSRDRRDSHDRHDSRDRRRERPVSPRDEFDDYERRSRRHDEHRGYSRDKYSDRSRDRSRSRSRDRSSRRRSRSRDYDRKRY</sequence>
<feature type="region of interest" description="Disordered" evidence="8">
    <location>
        <begin position="176"/>
        <end position="333"/>
    </location>
</feature>